<evidence type="ECO:0000256" key="1">
    <source>
        <dbReference type="SAM" id="SignalP"/>
    </source>
</evidence>
<accession>A0A2M4DF61</accession>
<feature type="chain" id="PRO_5014960641" evidence="1">
    <location>
        <begin position="25"/>
        <end position="77"/>
    </location>
</feature>
<feature type="signal peptide" evidence="1">
    <location>
        <begin position="1"/>
        <end position="24"/>
    </location>
</feature>
<evidence type="ECO:0000313" key="2">
    <source>
        <dbReference type="EMBL" id="MBW76220.1"/>
    </source>
</evidence>
<dbReference type="AlphaFoldDB" id="A0A2M4DF61"/>
<dbReference type="EMBL" id="GGFL01012042">
    <property type="protein sequence ID" value="MBW76220.1"/>
    <property type="molecule type" value="Transcribed_RNA"/>
</dbReference>
<keyword evidence="1" id="KW-0732">Signal</keyword>
<protein>
    <submittedName>
        <fullName evidence="2">Putative secreted protein</fullName>
    </submittedName>
</protein>
<organism evidence="2">
    <name type="scientific">Anopheles darlingi</name>
    <name type="common">Mosquito</name>
    <dbReference type="NCBI Taxonomy" id="43151"/>
    <lineage>
        <taxon>Eukaryota</taxon>
        <taxon>Metazoa</taxon>
        <taxon>Ecdysozoa</taxon>
        <taxon>Arthropoda</taxon>
        <taxon>Hexapoda</taxon>
        <taxon>Insecta</taxon>
        <taxon>Pterygota</taxon>
        <taxon>Neoptera</taxon>
        <taxon>Endopterygota</taxon>
        <taxon>Diptera</taxon>
        <taxon>Nematocera</taxon>
        <taxon>Culicoidea</taxon>
        <taxon>Culicidae</taxon>
        <taxon>Anophelinae</taxon>
        <taxon>Anopheles</taxon>
    </lineage>
</organism>
<proteinExistence type="predicted"/>
<reference evidence="2" key="1">
    <citation type="submission" date="2018-01" db="EMBL/GenBank/DDBJ databases">
        <title>An insight into the sialome of Amazonian anophelines.</title>
        <authorList>
            <person name="Ribeiro J.M."/>
            <person name="Scarpassa V."/>
            <person name="Calvo E."/>
        </authorList>
    </citation>
    <scope>NUCLEOTIDE SEQUENCE</scope>
</reference>
<sequence>MWPTMWRMHMHLFSFQLLQHGSRGSRKPQSTGVTKSILISLLDYCYLKHSNLIVKIDVFRYQFLMHDKIRRYLLLNC</sequence>
<name>A0A2M4DF61_ANODA</name>